<feature type="transmembrane region" description="Helical" evidence="3">
    <location>
        <begin position="149"/>
        <end position="169"/>
    </location>
</feature>
<dbReference type="PANTHER" id="PTHR45138:SF9">
    <property type="entry name" value="DIGUANYLATE CYCLASE DGCM-RELATED"/>
    <property type="match status" value="1"/>
</dbReference>
<dbReference type="SUPFAM" id="SSF55073">
    <property type="entry name" value="Nucleotide cyclase"/>
    <property type="match status" value="1"/>
</dbReference>
<dbReference type="PANTHER" id="PTHR45138">
    <property type="entry name" value="REGULATORY COMPONENTS OF SENSORY TRANSDUCTION SYSTEM"/>
    <property type="match status" value="1"/>
</dbReference>
<evidence type="ECO:0000256" key="2">
    <source>
        <dbReference type="ARBA" id="ARBA00034247"/>
    </source>
</evidence>
<comment type="caution">
    <text evidence="5">The sequence shown here is derived from an EMBL/GenBank/DDBJ whole genome shotgun (WGS) entry which is preliminary data.</text>
</comment>
<dbReference type="CDD" id="cd01949">
    <property type="entry name" value="GGDEF"/>
    <property type="match status" value="1"/>
</dbReference>
<dbReference type="InterPro" id="IPR029787">
    <property type="entry name" value="Nucleotide_cyclase"/>
</dbReference>
<dbReference type="RefSeq" id="WP_338437334.1">
    <property type="nucleotide sequence ID" value="NZ_JAUYVH010000009.1"/>
</dbReference>
<dbReference type="PROSITE" id="PS50887">
    <property type="entry name" value="GGDEF"/>
    <property type="match status" value="1"/>
</dbReference>
<gene>
    <name evidence="5" type="ORF">Q8A64_13355</name>
</gene>
<keyword evidence="3" id="KW-0812">Transmembrane</keyword>
<dbReference type="InterPro" id="IPR043128">
    <property type="entry name" value="Rev_trsase/Diguanyl_cyclase"/>
</dbReference>
<evidence type="ECO:0000313" key="6">
    <source>
        <dbReference type="Proteomes" id="UP001225596"/>
    </source>
</evidence>
<feature type="transmembrane region" description="Helical" evidence="3">
    <location>
        <begin position="189"/>
        <end position="209"/>
    </location>
</feature>
<evidence type="ECO:0000313" key="5">
    <source>
        <dbReference type="EMBL" id="MDQ9171395.1"/>
    </source>
</evidence>
<dbReference type="Proteomes" id="UP001225596">
    <property type="component" value="Unassembled WGS sequence"/>
</dbReference>
<accession>A0ABU1BQX1</accession>
<dbReference type="NCBIfam" id="TIGR00254">
    <property type="entry name" value="GGDEF"/>
    <property type="match status" value="1"/>
</dbReference>
<dbReference type="EC" id="2.7.7.65" evidence="1"/>
<evidence type="ECO:0000256" key="3">
    <source>
        <dbReference type="SAM" id="Phobius"/>
    </source>
</evidence>
<dbReference type="GO" id="GO:0052621">
    <property type="term" value="F:diguanylate cyclase activity"/>
    <property type="evidence" value="ECO:0007669"/>
    <property type="project" value="UniProtKB-EC"/>
</dbReference>
<feature type="transmembrane region" description="Helical" evidence="3">
    <location>
        <begin position="92"/>
        <end position="110"/>
    </location>
</feature>
<evidence type="ECO:0000259" key="4">
    <source>
        <dbReference type="PROSITE" id="PS50887"/>
    </source>
</evidence>
<dbReference type="EMBL" id="JAUYVH010000009">
    <property type="protein sequence ID" value="MDQ9171395.1"/>
    <property type="molecule type" value="Genomic_DNA"/>
</dbReference>
<feature type="transmembrane region" description="Helical" evidence="3">
    <location>
        <begin position="6"/>
        <end position="25"/>
    </location>
</feature>
<organism evidence="5 6">
    <name type="scientific">Keguizhuia sedimenti</name>
    <dbReference type="NCBI Taxonomy" id="3064264"/>
    <lineage>
        <taxon>Bacteria</taxon>
        <taxon>Pseudomonadati</taxon>
        <taxon>Pseudomonadota</taxon>
        <taxon>Betaproteobacteria</taxon>
        <taxon>Burkholderiales</taxon>
        <taxon>Oxalobacteraceae</taxon>
        <taxon>Keguizhuia</taxon>
    </lineage>
</organism>
<dbReference type="Gene3D" id="3.30.70.270">
    <property type="match status" value="1"/>
</dbReference>
<protein>
    <recommendedName>
        <fullName evidence="1">diguanylate cyclase</fullName>
        <ecNumber evidence="1">2.7.7.65</ecNumber>
    </recommendedName>
</protein>
<feature type="domain" description="GGDEF" evidence="4">
    <location>
        <begin position="251"/>
        <end position="388"/>
    </location>
</feature>
<dbReference type="SMART" id="SM00267">
    <property type="entry name" value="GGDEF"/>
    <property type="match status" value="1"/>
</dbReference>
<feature type="transmembrane region" description="Helical" evidence="3">
    <location>
        <begin position="116"/>
        <end position="137"/>
    </location>
</feature>
<sequence length="391" mass="42363">MLSPLNLLLITAILCVVMLLVLASLTRSGIAGMKEWMLANIVAFVALLLYATRGIAPDFLSIEVANGLLAAAIASIYIGFRKFFALRIPARLLTAGLVLTVMGVAFFHYGQNSISARIVVVSIFHGSVSAGIGLTIFSADKSLRRRYPYGFTGCIAFLFAMGHFVRGLIYASDYDPLTSSLQASSWNLLFLSIGTLVLPVYTMGAVMMVHDKMMSKALDDANRDFLTGVWSRRAFFDIAERELMRARRANRTLSLLVFDVDHFKKLNDTYGHAAGDQVLLAIAQHAAGEIRSIDYLARIGGEEFAVLLPEADTSAALAVAERLRKSLNEDIDIQAANLNTDSMLPVSVSIGAAMANPEESISELLNRADRALYQAKAAGRNMVSLAAADDA</sequence>
<keyword evidence="6" id="KW-1185">Reference proteome</keyword>
<keyword evidence="5" id="KW-0808">Transferase</keyword>
<dbReference type="InterPro" id="IPR050469">
    <property type="entry name" value="Diguanylate_Cyclase"/>
</dbReference>
<dbReference type="Pfam" id="PF00990">
    <property type="entry name" value="GGDEF"/>
    <property type="match status" value="1"/>
</dbReference>
<reference evidence="5 6" key="1">
    <citation type="submission" date="2023-08" db="EMBL/GenBank/DDBJ databases">
        <title>Oxalobacteraceae gen .nov., isolated from river sludge outside the plant.</title>
        <authorList>
            <person name="Zhao S.Y."/>
        </authorList>
    </citation>
    <scope>NUCLEOTIDE SEQUENCE [LARGE SCALE GENOMIC DNA]</scope>
    <source>
        <strain evidence="5 6">R-40</strain>
    </source>
</reference>
<comment type="catalytic activity">
    <reaction evidence="2">
        <text>2 GTP = 3',3'-c-di-GMP + 2 diphosphate</text>
        <dbReference type="Rhea" id="RHEA:24898"/>
        <dbReference type="ChEBI" id="CHEBI:33019"/>
        <dbReference type="ChEBI" id="CHEBI:37565"/>
        <dbReference type="ChEBI" id="CHEBI:58805"/>
        <dbReference type="EC" id="2.7.7.65"/>
    </reaction>
</comment>
<proteinExistence type="predicted"/>
<dbReference type="InterPro" id="IPR000160">
    <property type="entry name" value="GGDEF_dom"/>
</dbReference>
<name>A0ABU1BQX1_9BURK</name>
<feature type="transmembrane region" description="Helical" evidence="3">
    <location>
        <begin position="62"/>
        <end position="80"/>
    </location>
</feature>
<keyword evidence="5" id="KW-0548">Nucleotidyltransferase</keyword>
<keyword evidence="3" id="KW-1133">Transmembrane helix</keyword>
<keyword evidence="3" id="KW-0472">Membrane</keyword>
<evidence type="ECO:0000256" key="1">
    <source>
        <dbReference type="ARBA" id="ARBA00012528"/>
    </source>
</evidence>
<feature type="transmembrane region" description="Helical" evidence="3">
    <location>
        <begin position="37"/>
        <end position="56"/>
    </location>
</feature>